<dbReference type="GO" id="GO:0008360">
    <property type="term" value="P:regulation of cell shape"/>
    <property type="evidence" value="ECO:0007669"/>
    <property type="project" value="UniProtKB-KW"/>
</dbReference>
<keyword evidence="11" id="KW-0961">Cell wall biogenesis/degradation</keyword>
<sequence>MRKHKFLSICASVLLSLSVLTTGVLADTAESTASEISTASDTSTSETDTTTNTVVAKSSEMGFPCDKLTDPNSASIYMVSLDTDTVVYTYNPDERRPMASMTKIMTYIVTAETVSDLQNTRTTVPESVAEELEGTGSSLAEIQTGESFTIYELLNLMMVPSGNDAALTLAKYVDSLNITADDPQYDEDGDGKMSCVELMNKKAAELGCTNTHFVNPHGLYDENHYTTAREMATITEYALTMPYFTDVTSQTYYTQPPTNMTSEERTVTTTNRMLLSYDDEYYTYATGVKTGSLNESGYCISATATYDGYSYLVVCMGSPYIDSEGNHIDYHGEMYDAATLFRWAFLNIENKTLVTDGELLGEVSLKYAWGKDRLQVLAQGNLTATLPSSLESGAITTKLDLPESVKAPIKKGDYVGTATFYYNGAELSTVALVAAESVERSEIVQVLQQGQEVLTSTWFIVTATILLVLAAAYAILAILMNRKNKKVRRVKKYRDL</sequence>
<evidence type="ECO:0000313" key="20">
    <source>
        <dbReference type="EMBL" id="MCC2136416.1"/>
    </source>
</evidence>
<dbReference type="InterPro" id="IPR018044">
    <property type="entry name" value="Peptidase_S11"/>
</dbReference>
<feature type="chain" id="PRO_5042279275" description="serine-type D-Ala-D-Ala carboxypeptidase" evidence="18">
    <location>
        <begin position="27"/>
        <end position="496"/>
    </location>
</feature>
<feature type="signal peptide" evidence="18">
    <location>
        <begin position="1"/>
        <end position="26"/>
    </location>
</feature>
<dbReference type="SUPFAM" id="SSF56601">
    <property type="entry name" value="beta-lactamase/transpeptidase-like"/>
    <property type="match status" value="1"/>
</dbReference>
<dbReference type="SUPFAM" id="SSF69189">
    <property type="entry name" value="Penicillin-binding protein associated domain"/>
    <property type="match status" value="1"/>
</dbReference>
<feature type="active site" evidence="13">
    <location>
        <position position="161"/>
    </location>
</feature>
<dbReference type="PANTHER" id="PTHR21581">
    <property type="entry name" value="D-ALANYL-D-ALANINE CARBOXYPEPTIDASE"/>
    <property type="match status" value="1"/>
</dbReference>
<comment type="caution">
    <text evidence="20">The sequence shown here is derived from an EMBL/GenBank/DDBJ whole genome shotgun (WGS) entry which is preliminary data.</text>
</comment>
<protein>
    <recommendedName>
        <fullName evidence="4">serine-type D-Ala-D-Ala carboxypeptidase</fullName>
        <ecNumber evidence="4">3.4.16.4</ecNumber>
    </recommendedName>
</protein>
<evidence type="ECO:0000256" key="4">
    <source>
        <dbReference type="ARBA" id="ARBA00012448"/>
    </source>
</evidence>
<dbReference type="Proteomes" id="UP001199424">
    <property type="component" value="Unassembled WGS sequence"/>
</dbReference>
<comment type="catalytic activity">
    <reaction evidence="12">
        <text>Preferential cleavage: (Ac)2-L-Lys-D-Ala-|-D-Ala. Also transpeptidation of peptidyl-alanyl moieties that are N-acyl substituents of D-alanine.</text>
        <dbReference type="EC" id="3.4.16.4"/>
    </reaction>
</comment>
<gene>
    <name evidence="20" type="ORF">LKD31_05245</name>
</gene>
<dbReference type="PRINTS" id="PR00725">
    <property type="entry name" value="DADACBPTASE1"/>
</dbReference>
<dbReference type="GO" id="GO:0009002">
    <property type="term" value="F:serine-type D-Ala-D-Ala carboxypeptidase activity"/>
    <property type="evidence" value="ECO:0007669"/>
    <property type="project" value="UniProtKB-EC"/>
</dbReference>
<dbReference type="Gene3D" id="2.60.410.10">
    <property type="entry name" value="D-Ala-D-Ala carboxypeptidase, C-terminal domain"/>
    <property type="match status" value="1"/>
</dbReference>
<reference evidence="20" key="1">
    <citation type="submission" date="2021-10" db="EMBL/GenBank/DDBJ databases">
        <title>Anaerobic single-cell dispensing facilitates the cultivation of human gut bacteria.</title>
        <authorList>
            <person name="Afrizal A."/>
        </authorList>
    </citation>
    <scope>NUCLEOTIDE SEQUENCE</scope>
    <source>
        <strain evidence="20">CLA-AA-H250</strain>
    </source>
</reference>
<dbReference type="AlphaFoldDB" id="A0AAE3ALD8"/>
<name>A0AAE3ALD8_9FIRM</name>
<evidence type="ECO:0000259" key="19">
    <source>
        <dbReference type="SMART" id="SM00936"/>
    </source>
</evidence>
<comment type="pathway">
    <text evidence="2">Cell wall biogenesis; peptidoglycan biosynthesis.</text>
</comment>
<evidence type="ECO:0000256" key="2">
    <source>
        <dbReference type="ARBA" id="ARBA00004752"/>
    </source>
</evidence>
<evidence type="ECO:0000256" key="15">
    <source>
        <dbReference type="RuleBase" id="RU004016"/>
    </source>
</evidence>
<evidence type="ECO:0000256" key="10">
    <source>
        <dbReference type="ARBA" id="ARBA00022984"/>
    </source>
</evidence>
<feature type="transmembrane region" description="Helical" evidence="17">
    <location>
        <begin position="458"/>
        <end position="479"/>
    </location>
</feature>
<dbReference type="GO" id="GO:0071555">
    <property type="term" value="P:cell wall organization"/>
    <property type="evidence" value="ECO:0007669"/>
    <property type="project" value="UniProtKB-KW"/>
</dbReference>
<evidence type="ECO:0000256" key="12">
    <source>
        <dbReference type="ARBA" id="ARBA00034000"/>
    </source>
</evidence>
<dbReference type="SMART" id="SM00936">
    <property type="entry name" value="PBP5_C"/>
    <property type="match status" value="1"/>
</dbReference>
<evidence type="ECO:0000256" key="16">
    <source>
        <dbReference type="SAM" id="MobiDB-lite"/>
    </source>
</evidence>
<evidence type="ECO:0000256" key="7">
    <source>
        <dbReference type="ARBA" id="ARBA00022729"/>
    </source>
</evidence>
<keyword evidence="17" id="KW-0472">Membrane</keyword>
<keyword evidence="8" id="KW-0378">Hydrolase</keyword>
<dbReference type="InterPro" id="IPR018247">
    <property type="entry name" value="EF_Hand_1_Ca_BS"/>
</dbReference>
<feature type="region of interest" description="Disordered" evidence="16">
    <location>
        <begin position="31"/>
        <end position="50"/>
    </location>
</feature>
<evidence type="ECO:0000256" key="6">
    <source>
        <dbReference type="ARBA" id="ARBA00022670"/>
    </source>
</evidence>
<dbReference type="GO" id="GO:0009252">
    <property type="term" value="P:peptidoglycan biosynthetic process"/>
    <property type="evidence" value="ECO:0007669"/>
    <property type="project" value="UniProtKB-KW"/>
</dbReference>
<evidence type="ECO:0000256" key="1">
    <source>
        <dbReference type="ARBA" id="ARBA00003217"/>
    </source>
</evidence>
<comment type="similarity">
    <text evidence="3 15">Belongs to the peptidase S11 family.</text>
</comment>
<evidence type="ECO:0000256" key="14">
    <source>
        <dbReference type="PIRSR" id="PIRSR618044-2"/>
    </source>
</evidence>
<evidence type="ECO:0000313" key="21">
    <source>
        <dbReference type="Proteomes" id="UP001199424"/>
    </source>
</evidence>
<dbReference type="EMBL" id="JAJEQC010000004">
    <property type="protein sequence ID" value="MCC2136416.1"/>
    <property type="molecule type" value="Genomic_DNA"/>
</dbReference>
<dbReference type="Pfam" id="PF00768">
    <property type="entry name" value="Peptidase_S11"/>
    <property type="match status" value="1"/>
</dbReference>
<organism evidence="20 21">
    <name type="scientific">Hominenteromicrobium mulieris</name>
    <dbReference type="NCBI Taxonomy" id="2885357"/>
    <lineage>
        <taxon>Bacteria</taxon>
        <taxon>Bacillati</taxon>
        <taxon>Bacillota</taxon>
        <taxon>Clostridia</taxon>
        <taxon>Eubacteriales</taxon>
        <taxon>Oscillospiraceae</taxon>
        <taxon>Hominenteromicrobium</taxon>
    </lineage>
</organism>
<proteinExistence type="inferred from homology"/>
<dbReference type="Gene3D" id="3.40.710.10">
    <property type="entry name" value="DD-peptidase/beta-lactamase superfamily"/>
    <property type="match status" value="1"/>
</dbReference>
<feature type="active site" description="Acyl-ester intermediate" evidence="13">
    <location>
        <position position="100"/>
    </location>
</feature>
<evidence type="ECO:0000256" key="3">
    <source>
        <dbReference type="ARBA" id="ARBA00007164"/>
    </source>
</evidence>
<keyword evidence="17" id="KW-0812">Transmembrane</keyword>
<keyword evidence="9" id="KW-0133">Cell shape</keyword>
<keyword evidence="7 18" id="KW-0732">Signal</keyword>
<dbReference type="RefSeq" id="WP_308448909.1">
    <property type="nucleotide sequence ID" value="NZ_JAJEQC010000004.1"/>
</dbReference>
<keyword evidence="10" id="KW-0573">Peptidoglycan synthesis</keyword>
<evidence type="ECO:0000256" key="8">
    <source>
        <dbReference type="ARBA" id="ARBA00022801"/>
    </source>
</evidence>
<dbReference type="PROSITE" id="PS00018">
    <property type="entry name" value="EF_HAND_1"/>
    <property type="match status" value="1"/>
</dbReference>
<keyword evidence="21" id="KW-1185">Reference proteome</keyword>
<dbReference type="InterPro" id="IPR012338">
    <property type="entry name" value="Beta-lactam/transpept-like"/>
</dbReference>
<dbReference type="InterPro" id="IPR015956">
    <property type="entry name" value="Peniciliin-bd_prot_C_sf"/>
</dbReference>
<comment type="function">
    <text evidence="1">Removes C-terminal D-alanyl residues from sugar-peptide cell wall precursors.</text>
</comment>
<evidence type="ECO:0000256" key="11">
    <source>
        <dbReference type="ARBA" id="ARBA00023316"/>
    </source>
</evidence>
<dbReference type="InterPro" id="IPR012907">
    <property type="entry name" value="Peptidase_S11_C"/>
</dbReference>
<dbReference type="PANTHER" id="PTHR21581:SF6">
    <property type="entry name" value="TRAFFICKING PROTEIN PARTICLE COMPLEX SUBUNIT 12"/>
    <property type="match status" value="1"/>
</dbReference>
<dbReference type="InterPro" id="IPR037167">
    <property type="entry name" value="Peptidase_S11_C_sf"/>
</dbReference>
<feature type="domain" description="Peptidase S11 D-Ala-D-Ala carboxypeptidase A C-terminal" evidence="19">
    <location>
        <begin position="348"/>
        <end position="440"/>
    </location>
</feature>
<evidence type="ECO:0000256" key="13">
    <source>
        <dbReference type="PIRSR" id="PIRSR618044-1"/>
    </source>
</evidence>
<feature type="active site" description="Proton acceptor" evidence="13">
    <location>
        <position position="103"/>
    </location>
</feature>
<dbReference type="InterPro" id="IPR001967">
    <property type="entry name" value="Peptidase_S11_N"/>
</dbReference>
<keyword evidence="5 20" id="KW-0121">Carboxypeptidase</keyword>
<keyword evidence="17" id="KW-1133">Transmembrane helix</keyword>
<feature type="binding site" evidence="14">
    <location>
        <position position="289"/>
    </location>
    <ligand>
        <name>substrate</name>
    </ligand>
</feature>
<keyword evidence="6" id="KW-0645">Protease</keyword>
<evidence type="ECO:0000256" key="18">
    <source>
        <dbReference type="SAM" id="SignalP"/>
    </source>
</evidence>
<dbReference type="Pfam" id="PF07943">
    <property type="entry name" value="PBP5_C"/>
    <property type="match status" value="1"/>
</dbReference>
<evidence type="ECO:0000256" key="9">
    <source>
        <dbReference type="ARBA" id="ARBA00022960"/>
    </source>
</evidence>
<dbReference type="GO" id="GO:0006508">
    <property type="term" value="P:proteolysis"/>
    <property type="evidence" value="ECO:0007669"/>
    <property type="project" value="UniProtKB-KW"/>
</dbReference>
<evidence type="ECO:0000256" key="17">
    <source>
        <dbReference type="SAM" id="Phobius"/>
    </source>
</evidence>
<evidence type="ECO:0000256" key="5">
    <source>
        <dbReference type="ARBA" id="ARBA00022645"/>
    </source>
</evidence>
<accession>A0AAE3ALD8</accession>
<dbReference type="EC" id="3.4.16.4" evidence="4"/>